<feature type="transmembrane region" description="Helical" evidence="1">
    <location>
        <begin position="18"/>
        <end position="38"/>
    </location>
</feature>
<keyword evidence="1" id="KW-1133">Transmembrane helix</keyword>
<proteinExistence type="predicted"/>
<dbReference type="PANTHER" id="PTHR28251">
    <property type="entry name" value="V-TYPE ATPASE ASSEMBLY FACTOR PKR1"/>
    <property type="match status" value="1"/>
</dbReference>
<evidence type="ECO:0000313" key="2">
    <source>
        <dbReference type="EMBL" id="CAH3162187.1"/>
    </source>
</evidence>
<dbReference type="Pfam" id="PF08636">
    <property type="entry name" value="Pkr1"/>
    <property type="match status" value="1"/>
</dbReference>
<dbReference type="EMBL" id="CALNXK010000122">
    <property type="protein sequence ID" value="CAH3162187.1"/>
    <property type="molecule type" value="Genomic_DNA"/>
</dbReference>
<keyword evidence="1" id="KW-0812">Transmembrane</keyword>
<gene>
    <name evidence="2" type="ORF">PLOB_00005198</name>
</gene>
<feature type="transmembrane region" description="Helical" evidence="1">
    <location>
        <begin position="44"/>
        <end position="64"/>
    </location>
</feature>
<reference evidence="2 3" key="1">
    <citation type="submission" date="2022-05" db="EMBL/GenBank/DDBJ databases">
        <authorList>
            <consortium name="Genoscope - CEA"/>
            <person name="William W."/>
        </authorList>
    </citation>
    <scope>NUCLEOTIDE SEQUENCE [LARGE SCALE GENOMIC DNA]</scope>
</reference>
<evidence type="ECO:0000313" key="3">
    <source>
        <dbReference type="Proteomes" id="UP001159405"/>
    </source>
</evidence>
<dbReference type="Proteomes" id="UP001159405">
    <property type="component" value="Unassembled WGS sequence"/>
</dbReference>
<keyword evidence="3" id="KW-1185">Reference proteome</keyword>
<accession>A0ABN8QEK5</accession>
<evidence type="ECO:0000256" key="1">
    <source>
        <dbReference type="SAM" id="Phobius"/>
    </source>
</evidence>
<sequence length="81" mass="8992">MFEAIVESILQPGVNSQLLTAINVAFVCLLVVLTFLLVTFGFNIHLLMLIIISSGLLLSINWFVSELWQASKTSATEKKDH</sequence>
<organism evidence="2 3">
    <name type="scientific">Porites lobata</name>
    <dbReference type="NCBI Taxonomy" id="104759"/>
    <lineage>
        <taxon>Eukaryota</taxon>
        <taxon>Metazoa</taxon>
        <taxon>Cnidaria</taxon>
        <taxon>Anthozoa</taxon>
        <taxon>Hexacorallia</taxon>
        <taxon>Scleractinia</taxon>
        <taxon>Fungiina</taxon>
        <taxon>Poritidae</taxon>
        <taxon>Porites</taxon>
    </lineage>
</organism>
<protein>
    <submittedName>
        <fullName evidence="2">Uncharacterized protein</fullName>
    </submittedName>
</protein>
<comment type="caution">
    <text evidence="2">The sequence shown here is derived from an EMBL/GenBank/DDBJ whole genome shotgun (WGS) entry which is preliminary data.</text>
</comment>
<dbReference type="InterPro" id="IPR013945">
    <property type="entry name" value="Pkr1"/>
</dbReference>
<name>A0ABN8QEK5_9CNID</name>
<keyword evidence="1" id="KW-0472">Membrane</keyword>
<dbReference type="PANTHER" id="PTHR28251:SF1">
    <property type="entry name" value="V-TYPE ATPASE ASSEMBLY FACTOR PKR1"/>
    <property type="match status" value="1"/>
</dbReference>